<organism evidence="8 9">
    <name type="scientific">Thermoclostridium caenicola</name>
    <dbReference type="NCBI Taxonomy" id="659425"/>
    <lineage>
        <taxon>Bacteria</taxon>
        <taxon>Bacillati</taxon>
        <taxon>Bacillota</taxon>
        <taxon>Clostridia</taxon>
        <taxon>Eubacteriales</taxon>
        <taxon>Oscillospiraceae</taxon>
        <taxon>Thermoclostridium</taxon>
    </lineage>
</organism>
<dbReference type="SUPFAM" id="SSF88946">
    <property type="entry name" value="Sigma2 domain of RNA polymerase sigma factors"/>
    <property type="match status" value="1"/>
</dbReference>
<dbReference type="InterPro" id="IPR013324">
    <property type="entry name" value="RNA_pol_sigma_r3/r4-like"/>
</dbReference>
<evidence type="ECO:0000259" key="6">
    <source>
        <dbReference type="Pfam" id="PF04542"/>
    </source>
</evidence>
<feature type="domain" description="RNA polymerase sigma-70 region 2" evidence="6">
    <location>
        <begin position="21"/>
        <end position="91"/>
    </location>
</feature>
<protein>
    <submittedName>
        <fullName evidence="8">RNA polymerase sigma-70 factor, ECF subfamily</fullName>
    </submittedName>
</protein>
<dbReference type="RefSeq" id="WP_149677816.1">
    <property type="nucleotide sequence ID" value="NZ_DAONMB010000221.1"/>
</dbReference>
<dbReference type="PANTHER" id="PTHR43133:SF8">
    <property type="entry name" value="RNA POLYMERASE SIGMA FACTOR HI_1459-RELATED"/>
    <property type="match status" value="1"/>
</dbReference>
<dbReference type="OrthoDB" id="2678696at2"/>
<name>A0A1M6CKP1_9FIRM</name>
<sequence length="182" mass="20623">MDDKALLARIGQNDVRSFGKLIDRYSRYVTAIICRVAGNALSHEDIEEVASDVFIKIWQNRGSIVLESDSLRPYLARTAKNMALNKLRDTRYHNGLPLDLEIIPEGGSSELEQFETREAIHAAISTLGEPDRELFIRRYILSEQVKSLAERFRLNRNTVATRLARARKRLANILKEGEAGNG</sequence>
<keyword evidence="2" id="KW-0805">Transcription regulation</keyword>
<dbReference type="GO" id="GO:0006352">
    <property type="term" value="P:DNA-templated transcription initiation"/>
    <property type="evidence" value="ECO:0007669"/>
    <property type="project" value="InterPro"/>
</dbReference>
<dbReference type="Pfam" id="PF04542">
    <property type="entry name" value="Sigma70_r2"/>
    <property type="match status" value="1"/>
</dbReference>
<dbReference type="Proteomes" id="UP000324781">
    <property type="component" value="Unassembled WGS sequence"/>
</dbReference>
<dbReference type="SUPFAM" id="SSF88659">
    <property type="entry name" value="Sigma3 and sigma4 domains of RNA polymerase sigma factors"/>
    <property type="match status" value="1"/>
</dbReference>
<dbReference type="GO" id="GO:0016987">
    <property type="term" value="F:sigma factor activity"/>
    <property type="evidence" value="ECO:0007669"/>
    <property type="project" value="UniProtKB-KW"/>
</dbReference>
<dbReference type="GO" id="GO:0003677">
    <property type="term" value="F:DNA binding"/>
    <property type="evidence" value="ECO:0007669"/>
    <property type="project" value="UniProtKB-KW"/>
</dbReference>
<comment type="similarity">
    <text evidence="1">Belongs to the sigma-70 factor family. ECF subfamily.</text>
</comment>
<proteinExistence type="inferred from homology"/>
<keyword evidence="4" id="KW-0238">DNA-binding</keyword>
<dbReference type="PANTHER" id="PTHR43133">
    <property type="entry name" value="RNA POLYMERASE ECF-TYPE SIGMA FACTO"/>
    <property type="match status" value="1"/>
</dbReference>
<dbReference type="AlphaFoldDB" id="A0A1M6CKP1"/>
<dbReference type="Pfam" id="PF08281">
    <property type="entry name" value="Sigma70_r4_2"/>
    <property type="match status" value="1"/>
</dbReference>
<dbReference type="InterPro" id="IPR007627">
    <property type="entry name" value="RNA_pol_sigma70_r2"/>
</dbReference>
<accession>A0A1M6CKP1</accession>
<keyword evidence="5" id="KW-0804">Transcription</keyword>
<gene>
    <name evidence="8" type="ORF">SAMN05444373_100547</name>
</gene>
<dbReference type="InterPro" id="IPR014284">
    <property type="entry name" value="RNA_pol_sigma-70_dom"/>
</dbReference>
<dbReference type="InterPro" id="IPR013325">
    <property type="entry name" value="RNA_pol_sigma_r2"/>
</dbReference>
<dbReference type="Gene3D" id="1.10.1740.10">
    <property type="match status" value="1"/>
</dbReference>
<evidence type="ECO:0000256" key="5">
    <source>
        <dbReference type="ARBA" id="ARBA00023163"/>
    </source>
</evidence>
<evidence type="ECO:0000313" key="9">
    <source>
        <dbReference type="Proteomes" id="UP000324781"/>
    </source>
</evidence>
<evidence type="ECO:0000256" key="1">
    <source>
        <dbReference type="ARBA" id="ARBA00010641"/>
    </source>
</evidence>
<evidence type="ECO:0000256" key="3">
    <source>
        <dbReference type="ARBA" id="ARBA00023082"/>
    </source>
</evidence>
<dbReference type="InterPro" id="IPR013249">
    <property type="entry name" value="RNA_pol_sigma70_r4_t2"/>
</dbReference>
<dbReference type="Gene3D" id="1.10.10.10">
    <property type="entry name" value="Winged helix-like DNA-binding domain superfamily/Winged helix DNA-binding domain"/>
    <property type="match status" value="1"/>
</dbReference>
<evidence type="ECO:0000313" key="8">
    <source>
        <dbReference type="EMBL" id="SHI61334.1"/>
    </source>
</evidence>
<evidence type="ECO:0000256" key="2">
    <source>
        <dbReference type="ARBA" id="ARBA00023015"/>
    </source>
</evidence>
<feature type="domain" description="RNA polymerase sigma factor 70 region 4 type 2" evidence="7">
    <location>
        <begin position="117"/>
        <end position="170"/>
    </location>
</feature>
<dbReference type="InterPro" id="IPR036388">
    <property type="entry name" value="WH-like_DNA-bd_sf"/>
</dbReference>
<evidence type="ECO:0000259" key="7">
    <source>
        <dbReference type="Pfam" id="PF08281"/>
    </source>
</evidence>
<evidence type="ECO:0000256" key="4">
    <source>
        <dbReference type="ARBA" id="ARBA00023125"/>
    </source>
</evidence>
<reference evidence="8 9" key="1">
    <citation type="submission" date="2016-11" db="EMBL/GenBank/DDBJ databases">
        <authorList>
            <person name="Varghese N."/>
            <person name="Submissions S."/>
        </authorList>
    </citation>
    <scope>NUCLEOTIDE SEQUENCE [LARGE SCALE GENOMIC DNA]</scope>
    <source>
        <strain evidence="8 9">DSM 19027</strain>
    </source>
</reference>
<dbReference type="InterPro" id="IPR039425">
    <property type="entry name" value="RNA_pol_sigma-70-like"/>
</dbReference>
<keyword evidence="3" id="KW-0731">Sigma factor</keyword>
<dbReference type="NCBIfam" id="TIGR02937">
    <property type="entry name" value="sigma70-ECF"/>
    <property type="match status" value="1"/>
</dbReference>
<dbReference type="EMBL" id="FQZP01000005">
    <property type="protein sequence ID" value="SHI61334.1"/>
    <property type="molecule type" value="Genomic_DNA"/>
</dbReference>
<keyword evidence="9" id="KW-1185">Reference proteome</keyword>